<keyword evidence="1" id="KW-0732">Signal</keyword>
<evidence type="ECO:0000313" key="2">
    <source>
        <dbReference type="EMBL" id="MFC3039672.1"/>
    </source>
</evidence>
<name>A0ABV7CTL3_9BACI</name>
<reference evidence="3" key="1">
    <citation type="journal article" date="2019" name="Int. J. Syst. Evol. Microbiol.">
        <title>The Global Catalogue of Microorganisms (GCM) 10K type strain sequencing project: providing services to taxonomists for standard genome sequencing and annotation.</title>
        <authorList>
            <consortium name="The Broad Institute Genomics Platform"/>
            <consortium name="The Broad Institute Genome Sequencing Center for Infectious Disease"/>
            <person name="Wu L."/>
            <person name="Ma J."/>
        </authorList>
    </citation>
    <scope>NUCLEOTIDE SEQUENCE [LARGE SCALE GENOMIC DNA]</scope>
    <source>
        <strain evidence="3">KCTC 13128</strain>
    </source>
</reference>
<gene>
    <name evidence="2" type="ORF">ACFOGI_05355</name>
</gene>
<proteinExistence type="predicted"/>
<comment type="caution">
    <text evidence="2">The sequence shown here is derived from an EMBL/GenBank/DDBJ whole genome shotgun (WGS) entry which is preliminary data.</text>
</comment>
<sequence length="140" mass="15515">MKRAIWLIVFTLMVAFLSACTNNADGSTEANENNMVFAITNHADFDFYGVEISTDQTTTGISNADGSSIQYGDTLTNEFKDQDDMDLDLEGEAIFEFVLIGEEEQRVSLNEITIDLAANKEYSFEITGDSIDEASINRVD</sequence>
<dbReference type="Proteomes" id="UP001595279">
    <property type="component" value="Unassembled WGS sequence"/>
</dbReference>
<organism evidence="2 3">
    <name type="scientific">Virgibacillus xinjiangensis</name>
    <dbReference type="NCBI Taxonomy" id="393090"/>
    <lineage>
        <taxon>Bacteria</taxon>
        <taxon>Bacillati</taxon>
        <taxon>Bacillota</taxon>
        <taxon>Bacilli</taxon>
        <taxon>Bacillales</taxon>
        <taxon>Bacillaceae</taxon>
        <taxon>Virgibacillus</taxon>
    </lineage>
</organism>
<feature type="chain" id="PRO_5046240990" evidence="1">
    <location>
        <begin position="25"/>
        <end position="140"/>
    </location>
</feature>
<dbReference type="EMBL" id="JBHRSA010000020">
    <property type="protein sequence ID" value="MFC3039672.1"/>
    <property type="molecule type" value="Genomic_DNA"/>
</dbReference>
<protein>
    <submittedName>
        <fullName evidence="2">Uncharacterized protein</fullName>
    </submittedName>
</protein>
<dbReference type="RefSeq" id="WP_390269571.1">
    <property type="nucleotide sequence ID" value="NZ_JBHRSA010000020.1"/>
</dbReference>
<feature type="signal peptide" evidence="1">
    <location>
        <begin position="1"/>
        <end position="24"/>
    </location>
</feature>
<keyword evidence="3" id="KW-1185">Reference proteome</keyword>
<dbReference type="PROSITE" id="PS51257">
    <property type="entry name" value="PROKAR_LIPOPROTEIN"/>
    <property type="match status" value="1"/>
</dbReference>
<evidence type="ECO:0000256" key="1">
    <source>
        <dbReference type="SAM" id="SignalP"/>
    </source>
</evidence>
<evidence type="ECO:0000313" key="3">
    <source>
        <dbReference type="Proteomes" id="UP001595279"/>
    </source>
</evidence>
<accession>A0ABV7CTL3</accession>